<dbReference type="AlphaFoldDB" id="A0A845G5X3"/>
<evidence type="ECO:0000256" key="1">
    <source>
        <dbReference type="SAM" id="Phobius"/>
    </source>
</evidence>
<feature type="chain" id="PRO_5032357678" evidence="2">
    <location>
        <begin position="23"/>
        <end position="95"/>
    </location>
</feature>
<keyword evidence="2" id="KW-0732">Signal</keyword>
<dbReference type="EMBL" id="WWCW01000057">
    <property type="protein sequence ID" value="MYM88872.1"/>
    <property type="molecule type" value="Genomic_DNA"/>
</dbReference>
<feature type="signal peptide" evidence="2">
    <location>
        <begin position="1"/>
        <end position="22"/>
    </location>
</feature>
<evidence type="ECO:0000256" key="2">
    <source>
        <dbReference type="SAM" id="SignalP"/>
    </source>
</evidence>
<comment type="caution">
    <text evidence="3">The sequence shown here is derived from an EMBL/GenBank/DDBJ whole genome shotgun (WGS) entry which is preliminary data.</text>
</comment>
<reference evidence="3 4" key="1">
    <citation type="submission" date="2020-01" db="EMBL/GenBank/DDBJ databases">
        <title>Novel species isolated from a subtropical stream in China.</title>
        <authorList>
            <person name="Lu H."/>
        </authorList>
    </citation>
    <scope>NUCLEOTIDE SEQUENCE [LARGE SCALE GENOMIC DNA]</scope>
    <source>
        <strain evidence="3 4">FT82W</strain>
    </source>
</reference>
<evidence type="ECO:0000313" key="3">
    <source>
        <dbReference type="EMBL" id="MYM88872.1"/>
    </source>
</evidence>
<proteinExistence type="predicted"/>
<dbReference type="RefSeq" id="WP_161097873.1">
    <property type="nucleotide sequence ID" value="NZ_WWCW01000057.1"/>
</dbReference>
<keyword evidence="1" id="KW-0812">Transmembrane</keyword>
<keyword evidence="1" id="KW-0472">Membrane</keyword>
<protein>
    <submittedName>
        <fullName evidence="3">Uncharacterized protein</fullName>
    </submittedName>
</protein>
<accession>A0A845G5X3</accession>
<sequence>MLRNAILVIALLVAGGGAIALAAGHPEAMPAAIWGGVLTVALLFERWRYQPPPAAGGNWQPTGEQFIDPESGAAMEVLYDPGTGERRYVAKAGKP</sequence>
<evidence type="ECO:0000313" key="4">
    <source>
        <dbReference type="Proteomes" id="UP000470302"/>
    </source>
</evidence>
<organism evidence="3 4">
    <name type="scientific">Duganella vulcania</name>
    <dbReference type="NCBI Taxonomy" id="2692166"/>
    <lineage>
        <taxon>Bacteria</taxon>
        <taxon>Pseudomonadati</taxon>
        <taxon>Pseudomonadota</taxon>
        <taxon>Betaproteobacteria</taxon>
        <taxon>Burkholderiales</taxon>
        <taxon>Oxalobacteraceae</taxon>
        <taxon>Telluria group</taxon>
        <taxon>Duganella</taxon>
    </lineage>
</organism>
<dbReference type="Proteomes" id="UP000470302">
    <property type="component" value="Unassembled WGS sequence"/>
</dbReference>
<name>A0A845G5X3_9BURK</name>
<feature type="transmembrane region" description="Helical" evidence="1">
    <location>
        <begin position="32"/>
        <end position="49"/>
    </location>
</feature>
<gene>
    <name evidence="3" type="ORF">GTP91_17030</name>
</gene>
<keyword evidence="1" id="KW-1133">Transmembrane helix</keyword>